<gene>
    <name evidence="2" type="ORF">CPAR01_01204</name>
</gene>
<protein>
    <recommendedName>
        <fullName evidence="4">Secreted protein</fullName>
    </recommendedName>
</protein>
<evidence type="ECO:0000256" key="1">
    <source>
        <dbReference type="SAM" id="SignalP"/>
    </source>
</evidence>
<feature type="chain" id="PRO_5046501820" description="Secreted protein" evidence="1">
    <location>
        <begin position="18"/>
        <end position="136"/>
    </location>
</feature>
<keyword evidence="1" id="KW-0732">Signal</keyword>
<keyword evidence="3" id="KW-1185">Reference proteome</keyword>
<sequence length="136" mass="14555">MYNSRSLQALFVFFALCSPPDHCPKTLAATASYMAAATIRIRWTRRVTTVSQGKDTMPCIRKDVQCTAADHFPVASSVSGSLEDRARVTKRLGGLSNRISGVLQMRSPGSSLSGKQIGRGVGGHGDAVLEVSESRV</sequence>
<comment type="caution">
    <text evidence="2">The sequence shown here is derived from an EMBL/GenBank/DDBJ whole genome shotgun (WGS) entry which is preliminary data.</text>
</comment>
<reference evidence="2 3" key="1">
    <citation type="submission" date="2016-10" db="EMBL/GenBank/DDBJ databases">
        <title>The genome sequence of Colletotrichum fioriniae PJ7.</title>
        <authorList>
            <person name="Baroncelli R."/>
        </authorList>
    </citation>
    <scope>NUCLEOTIDE SEQUENCE [LARGE SCALE GENOMIC DNA]</scope>
    <source>
        <strain evidence="2 3">IMI 384185</strain>
    </source>
</reference>
<name>A0ABQ9T7B3_9PEZI</name>
<evidence type="ECO:0000313" key="2">
    <source>
        <dbReference type="EMBL" id="KAK1547237.1"/>
    </source>
</evidence>
<dbReference type="RefSeq" id="XP_060356350.1">
    <property type="nucleotide sequence ID" value="XM_060485493.1"/>
</dbReference>
<dbReference type="EMBL" id="MOPA01000001">
    <property type="protein sequence ID" value="KAK1547237.1"/>
    <property type="molecule type" value="Genomic_DNA"/>
</dbReference>
<feature type="signal peptide" evidence="1">
    <location>
        <begin position="1"/>
        <end position="17"/>
    </location>
</feature>
<accession>A0ABQ9T7B3</accession>
<proteinExistence type="predicted"/>
<evidence type="ECO:0000313" key="3">
    <source>
        <dbReference type="Proteomes" id="UP001241169"/>
    </source>
</evidence>
<dbReference type="GeneID" id="85369392"/>
<dbReference type="Proteomes" id="UP001241169">
    <property type="component" value="Unassembled WGS sequence"/>
</dbReference>
<organism evidence="2 3">
    <name type="scientific">Colletotrichum paranaense</name>
    <dbReference type="NCBI Taxonomy" id="1914294"/>
    <lineage>
        <taxon>Eukaryota</taxon>
        <taxon>Fungi</taxon>
        <taxon>Dikarya</taxon>
        <taxon>Ascomycota</taxon>
        <taxon>Pezizomycotina</taxon>
        <taxon>Sordariomycetes</taxon>
        <taxon>Hypocreomycetidae</taxon>
        <taxon>Glomerellales</taxon>
        <taxon>Glomerellaceae</taxon>
        <taxon>Colletotrichum</taxon>
        <taxon>Colletotrichum acutatum species complex</taxon>
    </lineage>
</organism>
<evidence type="ECO:0008006" key="4">
    <source>
        <dbReference type="Google" id="ProtNLM"/>
    </source>
</evidence>